<protein>
    <submittedName>
        <fullName evidence="2">Erythropoiesis-stimulating protein</fullName>
    </submittedName>
</protein>
<accession>D5SJ69</accession>
<dbReference type="Pfam" id="PF00196">
    <property type="entry name" value="GerE"/>
    <property type="match status" value="1"/>
</dbReference>
<dbReference type="Gene3D" id="1.10.10.10">
    <property type="entry name" value="Winged helix-like DNA-binding domain superfamily/Winged helix DNA-binding domain"/>
    <property type="match status" value="2"/>
</dbReference>
<organism evidence="2 3">
    <name type="scientific">Streptomyces clavuligerus</name>
    <dbReference type="NCBI Taxonomy" id="1901"/>
    <lineage>
        <taxon>Bacteria</taxon>
        <taxon>Bacillati</taxon>
        <taxon>Actinomycetota</taxon>
        <taxon>Actinomycetes</taxon>
        <taxon>Kitasatosporales</taxon>
        <taxon>Streptomycetaceae</taxon>
        <taxon>Streptomyces</taxon>
    </lineage>
</organism>
<dbReference type="InterPro" id="IPR000792">
    <property type="entry name" value="Tscrpt_reg_LuxR_C"/>
</dbReference>
<dbReference type="AlphaFoldDB" id="D5SJ69"/>
<dbReference type="InterPro" id="IPR016032">
    <property type="entry name" value="Sig_transdc_resp-reg_C-effctor"/>
</dbReference>
<evidence type="ECO:0000313" key="3">
    <source>
        <dbReference type="Proteomes" id="UP000002357"/>
    </source>
</evidence>
<evidence type="ECO:0000313" key="2">
    <source>
        <dbReference type="EMBL" id="EFG03962.2"/>
    </source>
</evidence>
<geneLocation type="plasmid" evidence="2 3">
    <name>pSCL4</name>
</geneLocation>
<dbReference type="eggNOG" id="COG2197">
    <property type="taxonomic scope" value="Bacteria"/>
</dbReference>
<proteinExistence type="predicted"/>
<dbReference type="SUPFAM" id="SSF46894">
    <property type="entry name" value="C-terminal effector domain of the bipartite response regulators"/>
    <property type="match status" value="1"/>
</dbReference>
<evidence type="ECO:0000259" key="1">
    <source>
        <dbReference type="PROSITE" id="PS50043"/>
    </source>
</evidence>
<dbReference type="Proteomes" id="UP000002357">
    <property type="component" value="Plasmid pSCL4"/>
</dbReference>
<dbReference type="SMART" id="SM00421">
    <property type="entry name" value="HTH_LUXR"/>
    <property type="match status" value="1"/>
</dbReference>
<keyword evidence="3" id="KW-1185">Reference proteome</keyword>
<dbReference type="EMBL" id="CM000914">
    <property type="protein sequence ID" value="EFG03962.2"/>
    <property type="molecule type" value="Genomic_DNA"/>
</dbReference>
<dbReference type="GO" id="GO:0006355">
    <property type="term" value="P:regulation of DNA-templated transcription"/>
    <property type="evidence" value="ECO:0007669"/>
    <property type="project" value="InterPro"/>
</dbReference>
<dbReference type="InterPro" id="IPR036388">
    <property type="entry name" value="WH-like_DNA-bd_sf"/>
</dbReference>
<dbReference type="InterPro" id="IPR051797">
    <property type="entry name" value="TrmB-like"/>
</dbReference>
<dbReference type="GO" id="GO:0003677">
    <property type="term" value="F:DNA binding"/>
    <property type="evidence" value="ECO:0007669"/>
    <property type="project" value="InterPro"/>
</dbReference>
<keyword evidence="2" id="KW-0614">Plasmid</keyword>
<name>D5SJ69_STRCL</name>
<sequence length="348" mass="38276">MKRRSAYAARTNRRLEAGVLTEIGLGTDAACVYRALLKEPRAETGALAARLGWSADRASNALDELFCLSLVRPSHEHRDSRRLVDPEVGLQTLIDAQERELLRRQQILTQTKLAAENLVDEYRSASESGPVSSVRELRGIDAVQTCVEKACHECREEIQVFVPGGAQPGDVLASSQPLDLLLLERSARVSYVYQGSIRNDRPTSEYAQWLVEQGAEVRTVPHLPLRVIIWDRRTALVPIDPAAPDAGAFLLSSPGPVAALQSLFEQVWQRAARFGEERDRERDGALADQESAVLGLLAAGLTDEVIARKLGVSVRTSRRVTAALMNRLGARSRFQLGALAAERGWLVD</sequence>
<reference evidence="2 3" key="1">
    <citation type="journal article" date="2010" name="Genome Biol. Evol.">
        <title>The sequence of a 1.8-mb bacterial linear plasmid reveals a rich evolutionary reservoir of secondary metabolic pathways.</title>
        <authorList>
            <person name="Medema M.H."/>
            <person name="Trefzer A."/>
            <person name="Kovalchuk A."/>
            <person name="van den Berg M."/>
            <person name="Mueller U."/>
            <person name="Heijne W."/>
            <person name="Wu L."/>
            <person name="Alam M.T."/>
            <person name="Ronning C.M."/>
            <person name="Nierman W.C."/>
            <person name="Bovenberg R.A.L."/>
            <person name="Breitling R."/>
            <person name="Takano E."/>
        </authorList>
    </citation>
    <scope>NUCLEOTIDE SEQUENCE [LARGE SCALE GENOMIC DNA]</scope>
    <source>
        <strain evidence="3">ATCC 27064 / DSM 738 / JCM 4710 / NBRC 13307 / NCIMB 12785 / NRRL 3585 / VKM Ac-602</strain>
        <plasmid evidence="2">pSCL4</plasmid>
    </source>
</reference>
<feature type="domain" description="HTH luxR-type" evidence="1">
    <location>
        <begin position="279"/>
        <end position="344"/>
    </location>
</feature>
<dbReference type="CDD" id="cd06170">
    <property type="entry name" value="LuxR_C_like"/>
    <property type="match status" value="1"/>
</dbReference>
<dbReference type="PANTHER" id="PTHR34293:SF1">
    <property type="entry name" value="HTH-TYPE TRANSCRIPTIONAL REGULATOR TRMBL2"/>
    <property type="match status" value="1"/>
</dbReference>
<dbReference type="PROSITE" id="PS50043">
    <property type="entry name" value="HTH_LUXR_2"/>
    <property type="match status" value="1"/>
</dbReference>
<gene>
    <name evidence="2" type="ORF">SCLAV_p0472</name>
</gene>
<dbReference type="PANTHER" id="PTHR34293">
    <property type="entry name" value="HTH-TYPE TRANSCRIPTIONAL REGULATOR TRMBL2"/>
    <property type="match status" value="1"/>
</dbReference>